<gene>
    <name evidence="2" type="ORF">AAEJ74_25430</name>
</gene>
<name>A0ABU9EUV3_LIMFS</name>
<feature type="region of interest" description="Disordered" evidence="1">
    <location>
        <begin position="22"/>
        <end position="73"/>
    </location>
</feature>
<dbReference type="RefSeq" id="WP_368663272.1">
    <property type="nucleotide sequence ID" value="NZ_JBBWYZ010000027.1"/>
</dbReference>
<dbReference type="Proteomes" id="UP001387447">
    <property type="component" value="Unassembled WGS sequence"/>
</dbReference>
<proteinExistence type="predicted"/>
<organism evidence="2 3">
    <name type="scientific">Limnospira fusiformis PMC 851.14</name>
    <dbReference type="NCBI Taxonomy" id="2219512"/>
    <lineage>
        <taxon>Bacteria</taxon>
        <taxon>Bacillati</taxon>
        <taxon>Cyanobacteriota</taxon>
        <taxon>Cyanophyceae</taxon>
        <taxon>Oscillatoriophycideae</taxon>
        <taxon>Oscillatoriales</taxon>
        <taxon>Sirenicapillariaceae</taxon>
        <taxon>Limnospira</taxon>
    </lineage>
</organism>
<evidence type="ECO:0000256" key="1">
    <source>
        <dbReference type="SAM" id="MobiDB-lite"/>
    </source>
</evidence>
<dbReference type="EMBL" id="JBBWYZ010000027">
    <property type="protein sequence ID" value="MEK9514875.1"/>
    <property type="molecule type" value="Genomic_DNA"/>
</dbReference>
<keyword evidence="3" id="KW-1185">Reference proteome</keyword>
<evidence type="ECO:0000313" key="3">
    <source>
        <dbReference type="Proteomes" id="UP001387447"/>
    </source>
</evidence>
<evidence type="ECO:0000313" key="2">
    <source>
        <dbReference type="EMBL" id="MEK9514875.1"/>
    </source>
</evidence>
<sequence length="73" mass="8200">MKRSPFPPFERKNEAIAFFPNLSRLGGGTKPNASISRSEKMRRSPNLSRLGGGHETQRHHLSVPKNEAIAQFE</sequence>
<protein>
    <submittedName>
        <fullName evidence="2">Uncharacterized protein</fullName>
    </submittedName>
</protein>
<reference evidence="2 3" key="1">
    <citation type="journal article" date="2024" name="Front. Microbiol.">
        <title>Transcriptomic insights into the dominance of two phototrophs throughout the water column of a tropical hypersaline-alkaline crater lake (Dziani Dzaha, Mayotte).</title>
        <authorList>
            <person name="Duperron S."/>
            <person name="Halary S."/>
            <person name="Bouly J.-P."/>
            <person name="Roussel T."/>
            <person name="Hugoni M."/>
            <person name="Bruto M."/>
            <person name="Oger P."/>
            <person name="Duval C."/>
            <person name="Woo A."/>
            <person name="Jezequiel D."/>
            <person name="Ader M."/>
            <person name="Leboulanger C."/>
            <person name="Agogue H."/>
            <person name="Grossi V."/>
            <person name="Trousselier M."/>
            <person name="Bernard C."/>
        </authorList>
    </citation>
    <scope>NUCLEOTIDE SEQUENCE [LARGE SCALE GENOMIC DNA]</scope>
    <source>
        <strain evidence="2 3">PMC 851.14</strain>
    </source>
</reference>
<accession>A0ABU9EUV3</accession>
<comment type="caution">
    <text evidence="2">The sequence shown here is derived from an EMBL/GenBank/DDBJ whole genome shotgun (WGS) entry which is preliminary data.</text>
</comment>